<proteinExistence type="predicted"/>
<evidence type="ECO:0000256" key="1">
    <source>
        <dbReference type="SAM" id="MobiDB-lite"/>
    </source>
</evidence>
<protein>
    <submittedName>
        <fullName evidence="2">Lysis system i-spanin subunit Rz</fullName>
    </submittedName>
</protein>
<sequence length="74" mass="8103">MNWPTPAASRISARDQHRQAWPGTASTTSLGDAGTVELSRETGQAVLDLRRDLIVDQAALRAAQTYIRDVSQRP</sequence>
<dbReference type="AlphaFoldDB" id="A0AB39I706"/>
<feature type="region of interest" description="Disordered" evidence="1">
    <location>
        <begin position="1"/>
        <end position="35"/>
    </location>
</feature>
<organism evidence="2">
    <name type="scientific">Pseudomonas sp. Hg7Tf</name>
    <dbReference type="NCBI Taxonomy" id="3236988"/>
    <lineage>
        <taxon>Bacteria</taxon>
        <taxon>Pseudomonadati</taxon>
        <taxon>Pseudomonadota</taxon>
        <taxon>Gammaproteobacteria</taxon>
        <taxon>Pseudomonadales</taxon>
        <taxon>Pseudomonadaceae</taxon>
        <taxon>Pseudomonas</taxon>
    </lineage>
</organism>
<reference evidence="2" key="1">
    <citation type="submission" date="2024-07" db="EMBL/GenBank/DDBJ databases">
        <title>Identification and characteristics of a novel species of coltsfoot's symbiotic bacteria.</title>
        <authorList>
            <person name="Juszczyk A."/>
            <person name="Jasielczuk I."/>
            <person name="Gurgul A."/>
            <person name="Rogala M."/>
            <person name="Kowalczyk A."/>
            <person name="Szmatola T."/>
            <person name="Kosecka-Strojek M."/>
            <person name="Arent Z."/>
            <person name="Latowski D."/>
        </authorList>
    </citation>
    <scope>NUCLEOTIDE SEQUENCE</scope>
    <source>
        <strain evidence="2">Hg7Tf</strain>
    </source>
</reference>
<accession>A0AB39I706</accession>
<gene>
    <name evidence="2" type="ORF">AB4Y39_06415</name>
</gene>
<evidence type="ECO:0000313" key="2">
    <source>
        <dbReference type="EMBL" id="XDK38294.1"/>
    </source>
</evidence>
<name>A0AB39I706_9PSED</name>
<dbReference type="RefSeq" id="WP_143527703.1">
    <property type="nucleotide sequence ID" value="NZ_CP162607.1"/>
</dbReference>
<dbReference type="EMBL" id="CP162607">
    <property type="protein sequence ID" value="XDK38294.1"/>
    <property type="molecule type" value="Genomic_DNA"/>
</dbReference>